<dbReference type="GO" id="GO:0004663">
    <property type="term" value="F:Rab geranylgeranyltransferase activity"/>
    <property type="evidence" value="ECO:0007669"/>
    <property type="project" value="UniProtKB-UniRule"/>
</dbReference>
<comment type="cofactor">
    <cofactor evidence="8">
        <name>Zn(2+)</name>
        <dbReference type="ChEBI" id="CHEBI:29105"/>
    </cofactor>
    <text evidence="8">Binds 1 zinc ion per subunit.</text>
</comment>
<evidence type="ECO:0000256" key="7">
    <source>
        <dbReference type="ARBA" id="ARBA00047658"/>
    </source>
</evidence>
<dbReference type="OrthoDB" id="5428259at2759"/>
<evidence type="ECO:0000259" key="9">
    <source>
        <dbReference type="Pfam" id="PF00432"/>
    </source>
</evidence>
<name>A0A9P4N7G3_9PLEO</name>
<dbReference type="PANTHER" id="PTHR11774">
    <property type="entry name" value="GERANYLGERANYL TRANSFERASE TYPE BETA SUBUNIT"/>
    <property type="match status" value="1"/>
</dbReference>
<dbReference type="Pfam" id="PF00432">
    <property type="entry name" value="Prenyltrans"/>
    <property type="match status" value="1"/>
</dbReference>
<dbReference type="InterPro" id="IPR008930">
    <property type="entry name" value="Terpenoid_cyclase/PrenylTrfase"/>
</dbReference>
<dbReference type="Gene3D" id="1.50.10.20">
    <property type="match status" value="1"/>
</dbReference>
<dbReference type="SUPFAM" id="SSF48239">
    <property type="entry name" value="Terpenoid cyclases/Protein prenyltransferases"/>
    <property type="match status" value="1"/>
</dbReference>
<dbReference type="InterPro" id="IPR045089">
    <property type="entry name" value="PGGT1B-like"/>
</dbReference>
<keyword evidence="4 8" id="KW-0479">Metal-binding</keyword>
<dbReference type="InterPro" id="IPR001330">
    <property type="entry name" value="Prenyltrans"/>
</dbReference>
<proteinExistence type="inferred from homology"/>
<dbReference type="Proteomes" id="UP000800093">
    <property type="component" value="Unassembled WGS sequence"/>
</dbReference>
<dbReference type="EMBL" id="ML986599">
    <property type="protein sequence ID" value="KAF2266384.1"/>
    <property type="molecule type" value="Genomic_DNA"/>
</dbReference>
<protein>
    <recommendedName>
        <fullName evidence="8">Geranylgeranyl transferase type-2 subunit beta</fullName>
        <ecNumber evidence="8">2.5.1.60</ecNumber>
    </recommendedName>
</protein>
<sequence length="336" mass="36779">MSLVSGPGRGGVAAMPVEMRLFVDKHVRYIQSLDTRKDELEYWLTEHLRLNGLYWGLTALHLLGHPDALARDEVISFVLSCLHDNGGFGAAPGHDPHMLYTVSGVQILATLDAFDELEKRVTGGRNKIGQFIADLQDPETGTFAGDEWGEQDTRFLYGALNALSLMGLLHLVNVDKAVAYIQSCANFDGGYGTSPGAESHSGQIFTCVAALAIAGRLDLVDHDRLGAWLSERQLKNGGLNGRPEKKEDVCYSWWVLSSLANLDRLHWIDGDKLAVFILQCQDPELGGIADRPGDMVDVFHTVFGIAGLSLLKYPGLVEVDPVYCMPRSVIKKCLGK</sequence>
<dbReference type="GO" id="GO:0046872">
    <property type="term" value="F:metal ion binding"/>
    <property type="evidence" value="ECO:0007669"/>
    <property type="project" value="UniProtKB-KW"/>
</dbReference>
<organism evidence="10 11">
    <name type="scientific">Lojkania enalia</name>
    <dbReference type="NCBI Taxonomy" id="147567"/>
    <lineage>
        <taxon>Eukaryota</taxon>
        <taxon>Fungi</taxon>
        <taxon>Dikarya</taxon>
        <taxon>Ascomycota</taxon>
        <taxon>Pezizomycotina</taxon>
        <taxon>Dothideomycetes</taxon>
        <taxon>Pleosporomycetidae</taxon>
        <taxon>Pleosporales</taxon>
        <taxon>Pleosporales incertae sedis</taxon>
        <taxon>Lojkania</taxon>
    </lineage>
</organism>
<evidence type="ECO:0000256" key="8">
    <source>
        <dbReference type="RuleBase" id="RU365076"/>
    </source>
</evidence>
<comment type="similarity">
    <text evidence="1 8">Belongs to the protein prenyltransferase subunit beta family.</text>
</comment>
<dbReference type="InterPro" id="IPR026873">
    <property type="entry name" value="Ptb1"/>
</dbReference>
<evidence type="ECO:0000256" key="4">
    <source>
        <dbReference type="ARBA" id="ARBA00022723"/>
    </source>
</evidence>
<dbReference type="FunFam" id="1.50.10.20:FF:000009">
    <property type="entry name" value="Geranylgeranyl transferase type-2 subunit beta"/>
    <property type="match status" value="1"/>
</dbReference>
<dbReference type="GO" id="GO:0005968">
    <property type="term" value="C:Rab-protein geranylgeranyltransferase complex"/>
    <property type="evidence" value="ECO:0007669"/>
    <property type="project" value="UniProtKB-UniRule"/>
</dbReference>
<evidence type="ECO:0000256" key="2">
    <source>
        <dbReference type="ARBA" id="ARBA00022602"/>
    </source>
</evidence>
<dbReference type="PANTHER" id="PTHR11774:SF11">
    <property type="entry name" value="GERANYLGERANYL TRANSFERASE TYPE-2 SUBUNIT BETA"/>
    <property type="match status" value="1"/>
</dbReference>
<keyword evidence="3 8" id="KW-0808">Transferase</keyword>
<keyword evidence="2 8" id="KW-0637">Prenyltransferase</keyword>
<feature type="domain" description="Prenyltransferase alpha-alpha toroid" evidence="9">
    <location>
        <begin position="21"/>
        <end position="325"/>
    </location>
</feature>
<accession>A0A9P4N7G3</accession>
<comment type="function">
    <text evidence="8">Catalyzes the transfer of a geranylgeranyl moiety from geranylgeranyl diphosphate to both cysteines of proteins with the C-terminal sequence -XXCC, -XCXC and -CCXX.</text>
</comment>
<comment type="caution">
    <text evidence="10">The sequence shown here is derived from an EMBL/GenBank/DDBJ whole genome shotgun (WGS) entry which is preliminary data.</text>
</comment>
<comment type="catalytic activity">
    <reaction evidence="7 8">
        <text>geranylgeranyl diphosphate + L-cysteinyl-[protein] = S-geranylgeranyl-L-cysteinyl-[protein] + diphosphate</text>
        <dbReference type="Rhea" id="RHEA:21240"/>
        <dbReference type="Rhea" id="RHEA-COMP:10131"/>
        <dbReference type="Rhea" id="RHEA-COMP:11537"/>
        <dbReference type="ChEBI" id="CHEBI:29950"/>
        <dbReference type="ChEBI" id="CHEBI:33019"/>
        <dbReference type="ChEBI" id="CHEBI:57533"/>
        <dbReference type="ChEBI" id="CHEBI:86021"/>
        <dbReference type="EC" id="2.5.1.60"/>
    </reaction>
</comment>
<dbReference type="CDD" id="cd02894">
    <property type="entry name" value="GGTase-II"/>
    <property type="match status" value="1"/>
</dbReference>
<evidence type="ECO:0000313" key="10">
    <source>
        <dbReference type="EMBL" id="KAF2266384.1"/>
    </source>
</evidence>
<reference evidence="11" key="1">
    <citation type="journal article" date="2020" name="Stud. Mycol.">
        <title>101 Dothideomycetes genomes: A test case for predicting lifestyles and emergence of pathogens.</title>
        <authorList>
            <person name="Haridas S."/>
            <person name="Albert R."/>
            <person name="Binder M."/>
            <person name="Bloem J."/>
            <person name="LaButti K."/>
            <person name="Salamov A."/>
            <person name="Andreopoulos B."/>
            <person name="Baker S."/>
            <person name="Barry K."/>
            <person name="Bills G."/>
            <person name="Bluhm B."/>
            <person name="Cannon C."/>
            <person name="Castanera R."/>
            <person name="Culley D."/>
            <person name="Daum C."/>
            <person name="Ezra D."/>
            <person name="Gonzalez J."/>
            <person name="Henrissat B."/>
            <person name="Kuo A."/>
            <person name="Liang C."/>
            <person name="Lipzen A."/>
            <person name="Lutzoni F."/>
            <person name="Magnuson J."/>
            <person name="Mondo S."/>
            <person name="Nolan M."/>
            <person name="Ohm R."/>
            <person name="Pangilinan J."/>
            <person name="Park H.-J."/>
            <person name="Ramirez L."/>
            <person name="Alfaro M."/>
            <person name="Sun H."/>
            <person name="Tritt A."/>
            <person name="Yoshinaga Y."/>
            <person name="Zwiers L.-H."/>
            <person name="Turgeon B."/>
            <person name="Goodwin S."/>
            <person name="Spatafora J."/>
            <person name="Crous P."/>
            <person name="Grigoriev I."/>
        </authorList>
    </citation>
    <scope>NUCLEOTIDE SEQUENCE [LARGE SCALE GENOMIC DNA]</scope>
    <source>
        <strain evidence="11">CBS 304.66</strain>
    </source>
</reference>
<evidence type="ECO:0000313" key="11">
    <source>
        <dbReference type="Proteomes" id="UP000800093"/>
    </source>
</evidence>
<evidence type="ECO:0000256" key="6">
    <source>
        <dbReference type="ARBA" id="ARBA00022833"/>
    </source>
</evidence>
<evidence type="ECO:0000256" key="3">
    <source>
        <dbReference type="ARBA" id="ARBA00022679"/>
    </source>
</evidence>
<keyword evidence="5" id="KW-0677">Repeat</keyword>
<evidence type="ECO:0000256" key="5">
    <source>
        <dbReference type="ARBA" id="ARBA00022737"/>
    </source>
</evidence>
<dbReference type="AlphaFoldDB" id="A0A9P4N7G3"/>
<gene>
    <name evidence="10" type="ORF">CC78DRAFT_459555</name>
</gene>
<keyword evidence="11" id="KW-1185">Reference proteome</keyword>
<keyword evidence="6 8" id="KW-0862">Zinc</keyword>
<dbReference type="EC" id="2.5.1.60" evidence="8"/>
<evidence type="ECO:0000256" key="1">
    <source>
        <dbReference type="ARBA" id="ARBA00010497"/>
    </source>
</evidence>